<dbReference type="RefSeq" id="WP_117158820.1">
    <property type="nucleotide sequence ID" value="NZ_QVID01000001.1"/>
</dbReference>
<proteinExistence type="predicted"/>
<comment type="caution">
    <text evidence="1">The sequence shown here is derived from an EMBL/GenBank/DDBJ whole genome shotgun (WGS) entry which is preliminary data.</text>
</comment>
<gene>
    <name evidence="1" type="ORF">DZ858_06815</name>
</gene>
<dbReference type="Gene3D" id="2.40.160.20">
    <property type="match status" value="1"/>
</dbReference>
<dbReference type="AlphaFoldDB" id="A0A3E1QC82"/>
<organism evidence="1 2">
    <name type="scientific">Marixanthomonas ophiurae</name>
    <dbReference type="NCBI Taxonomy" id="387659"/>
    <lineage>
        <taxon>Bacteria</taxon>
        <taxon>Pseudomonadati</taxon>
        <taxon>Bacteroidota</taxon>
        <taxon>Flavobacteriia</taxon>
        <taxon>Flavobacteriales</taxon>
        <taxon>Flavobacteriaceae</taxon>
        <taxon>Marixanthomonas</taxon>
    </lineage>
</organism>
<reference evidence="1 2" key="1">
    <citation type="journal article" date="2007" name="Int. J. Syst. Evol. Microbiol.">
        <title>Marixanthomonas ophiurae gen. nov., sp. nov., a marine bacterium of the family Flavobacteriaceae isolated from a deep-sea brittle star.</title>
        <authorList>
            <person name="Romanenko L.A."/>
            <person name="Uchino M."/>
            <person name="Frolova G.M."/>
            <person name="Mikhailov V.V."/>
        </authorList>
    </citation>
    <scope>NUCLEOTIDE SEQUENCE [LARGE SCALE GENOMIC DNA]</scope>
    <source>
        <strain evidence="1 2">KMM 3046</strain>
    </source>
</reference>
<evidence type="ECO:0000313" key="2">
    <source>
        <dbReference type="Proteomes" id="UP000261082"/>
    </source>
</evidence>
<dbReference type="OrthoDB" id="627554at2"/>
<accession>A0A3E1QC82</accession>
<dbReference type="Pfam" id="PF09411">
    <property type="entry name" value="PagL"/>
    <property type="match status" value="1"/>
</dbReference>
<dbReference type="GO" id="GO:0016787">
    <property type="term" value="F:hydrolase activity"/>
    <property type="evidence" value="ECO:0007669"/>
    <property type="project" value="UniProtKB-KW"/>
</dbReference>
<protein>
    <submittedName>
        <fullName evidence="1">Acyloxyacyl hydrolase</fullName>
    </submittedName>
</protein>
<evidence type="ECO:0000313" key="1">
    <source>
        <dbReference type="EMBL" id="RFN59759.1"/>
    </source>
</evidence>
<dbReference type="InterPro" id="IPR018550">
    <property type="entry name" value="Lipid-A_deacylase-rel"/>
</dbReference>
<name>A0A3E1QC82_9FLAO</name>
<keyword evidence="1" id="KW-0378">Hydrolase</keyword>
<sequence>MNKKLLILFLFAPLFLFSQEETRSGFFIDANYFYGTIVRHNKDIAHLVTNHPQGLILGYNKKTFGTKRWHREYNYPDWGLSFVHQNPGNDILGENYGLYGHFNFYFLKRNIVFRIGQGIAYNTNPFNLETNFKNNAYGSDFLSSTYLLLNYNKQNLFKNIGLQAGLALVHYSNGNFRAPNSSTNSFTFNLGLQYEFKTEDPEYITDVIDEKVTEPIKFNLVLRSGINESDYVGLGQHPFLVVSTFLDKRISYKSKFQIGADVFFSEFLKKQIEYLVASQLDRSLTGDEDYKRVGVFVGHELTLNKLAIVSQFGYYAYYPYDFEGRTYIRAGLKYYLTDEIFGTTTLKSHGAKVEGVEFGIGFRI</sequence>
<dbReference type="Proteomes" id="UP000261082">
    <property type="component" value="Unassembled WGS sequence"/>
</dbReference>
<dbReference type="EMBL" id="QVID01000001">
    <property type="protein sequence ID" value="RFN59759.1"/>
    <property type="molecule type" value="Genomic_DNA"/>
</dbReference>
<keyword evidence="2" id="KW-1185">Reference proteome</keyword>